<organism evidence="2 3">
    <name type="scientific">Anthostomella pinea</name>
    <dbReference type="NCBI Taxonomy" id="933095"/>
    <lineage>
        <taxon>Eukaryota</taxon>
        <taxon>Fungi</taxon>
        <taxon>Dikarya</taxon>
        <taxon>Ascomycota</taxon>
        <taxon>Pezizomycotina</taxon>
        <taxon>Sordariomycetes</taxon>
        <taxon>Xylariomycetidae</taxon>
        <taxon>Xylariales</taxon>
        <taxon>Xylariaceae</taxon>
        <taxon>Anthostomella</taxon>
    </lineage>
</organism>
<feature type="region of interest" description="Disordered" evidence="1">
    <location>
        <begin position="1"/>
        <end position="21"/>
    </location>
</feature>
<dbReference type="GO" id="GO:0006487">
    <property type="term" value="P:protein N-linked glycosylation"/>
    <property type="evidence" value="ECO:0007669"/>
    <property type="project" value="TreeGrafter"/>
</dbReference>
<dbReference type="Pfam" id="PF04488">
    <property type="entry name" value="Gly_transf_sug"/>
    <property type="match status" value="1"/>
</dbReference>
<sequence>MSGFRQNQPRSMDKMGLHDDANSKQPSYCSYRHISISDWVTSLRQNRQIMGIIYLVAPCLVAVTTGQLGSQDLLDPVQRFRIPKFPKIQAAEVEATGLIPHRIWQINLPKPSFLYTLVGQRGGDKFVDTHSTANPALLSAHHELQNNGMKSDLRRYLLLSAQGGLYTDTDTRCATVRLIGDQLPGAFRDGRRQHDAGPESAERELDSDSAMAPKADGTGSAFRSRNSRELPAQPSPASSPNPTARWVRGREPMHRMNQPGKIEIVY</sequence>
<dbReference type="InterPro" id="IPR007577">
    <property type="entry name" value="GlycoTrfase_DXD_sugar-bd_CS"/>
</dbReference>
<keyword evidence="3" id="KW-1185">Reference proteome</keyword>
<feature type="compositionally biased region" description="Basic and acidic residues" evidence="1">
    <location>
        <begin position="188"/>
        <end position="206"/>
    </location>
</feature>
<feature type="region of interest" description="Disordered" evidence="1">
    <location>
        <begin position="185"/>
        <end position="266"/>
    </location>
</feature>
<dbReference type="PANTHER" id="PTHR31834">
    <property type="entry name" value="INITIATION-SPECIFIC ALPHA-1,6-MANNOSYLTRANSFERASE"/>
    <property type="match status" value="1"/>
</dbReference>
<reference evidence="2" key="1">
    <citation type="submission" date="2023-10" db="EMBL/GenBank/DDBJ databases">
        <authorList>
            <person name="Hackl T."/>
        </authorList>
    </citation>
    <scope>NUCLEOTIDE SEQUENCE</scope>
</reference>
<dbReference type="GO" id="GO:0000136">
    <property type="term" value="C:mannan polymerase complex"/>
    <property type="evidence" value="ECO:0007669"/>
    <property type="project" value="TreeGrafter"/>
</dbReference>
<proteinExistence type="predicted"/>
<evidence type="ECO:0000256" key="1">
    <source>
        <dbReference type="SAM" id="MobiDB-lite"/>
    </source>
</evidence>
<dbReference type="InterPro" id="IPR039367">
    <property type="entry name" value="Och1-like"/>
</dbReference>
<dbReference type="AlphaFoldDB" id="A0AAI8VZB9"/>
<dbReference type="GO" id="GO:0000009">
    <property type="term" value="F:alpha-1,6-mannosyltransferase activity"/>
    <property type="evidence" value="ECO:0007669"/>
    <property type="project" value="InterPro"/>
</dbReference>
<gene>
    <name evidence="2" type="ORF">KHLLAP_LOCUS14322</name>
</gene>
<evidence type="ECO:0000313" key="3">
    <source>
        <dbReference type="Proteomes" id="UP001295740"/>
    </source>
</evidence>
<feature type="compositionally biased region" description="Polar residues" evidence="1">
    <location>
        <begin position="1"/>
        <end position="10"/>
    </location>
</feature>
<accession>A0AAI8VZB9</accession>
<comment type="caution">
    <text evidence="2">The sequence shown here is derived from an EMBL/GenBank/DDBJ whole genome shotgun (WGS) entry which is preliminary data.</text>
</comment>
<feature type="compositionally biased region" description="Basic and acidic residues" evidence="1">
    <location>
        <begin position="11"/>
        <end position="21"/>
    </location>
</feature>
<name>A0AAI8VZB9_9PEZI</name>
<evidence type="ECO:0000313" key="2">
    <source>
        <dbReference type="EMBL" id="CAJ2513854.1"/>
    </source>
</evidence>
<dbReference type="PANTHER" id="PTHR31834:SF1">
    <property type="entry name" value="INITIATION-SPECIFIC ALPHA-1,6-MANNOSYLTRANSFERASE"/>
    <property type="match status" value="1"/>
</dbReference>
<protein>
    <submittedName>
        <fullName evidence="2">Uu.00g019730.m01.CDS01</fullName>
    </submittedName>
</protein>
<dbReference type="Proteomes" id="UP001295740">
    <property type="component" value="Unassembled WGS sequence"/>
</dbReference>
<dbReference type="Gene3D" id="3.90.550.20">
    <property type="match status" value="1"/>
</dbReference>
<dbReference type="EMBL" id="CAUWAG010000020">
    <property type="protein sequence ID" value="CAJ2513854.1"/>
    <property type="molecule type" value="Genomic_DNA"/>
</dbReference>